<keyword evidence="2 3" id="KW-0040">ANK repeat</keyword>
<feature type="region of interest" description="Disordered" evidence="4">
    <location>
        <begin position="331"/>
        <end position="377"/>
    </location>
</feature>
<feature type="repeat" description="ANK" evidence="3">
    <location>
        <begin position="182"/>
        <end position="214"/>
    </location>
</feature>
<protein>
    <submittedName>
        <fullName evidence="5">Uncharacterized protein</fullName>
    </submittedName>
</protein>
<evidence type="ECO:0000256" key="3">
    <source>
        <dbReference type="PROSITE-ProRule" id="PRU00023"/>
    </source>
</evidence>
<dbReference type="AlphaFoldDB" id="A0A9Q8Z916"/>
<feature type="compositionally biased region" description="Basic and acidic residues" evidence="4">
    <location>
        <begin position="340"/>
        <end position="350"/>
    </location>
</feature>
<organism evidence="5 6">
    <name type="scientific">Curvularia clavata</name>
    <dbReference type="NCBI Taxonomy" id="95742"/>
    <lineage>
        <taxon>Eukaryota</taxon>
        <taxon>Fungi</taxon>
        <taxon>Dikarya</taxon>
        <taxon>Ascomycota</taxon>
        <taxon>Pezizomycotina</taxon>
        <taxon>Dothideomycetes</taxon>
        <taxon>Pleosporomycetidae</taxon>
        <taxon>Pleosporales</taxon>
        <taxon>Pleosporineae</taxon>
        <taxon>Pleosporaceae</taxon>
        <taxon>Curvularia</taxon>
    </lineage>
</organism>
<gene>
    <name evidence="5" type="ORF">yc1106_03772</name>
</gene>
<keyword evidence="6" id="KW-1185">Reference proteome</keyword>
<dbReference type="Proteomes" id="UP001056012">
    <property type="component" value="Chromosome 3"/>
</dbReference>
<evidence type="ECO:0000313" key="5">
    <source>
        <dbReference type="EMBL" id="USP76498.1"/>
    </source>
</evidence>
<feature type="repeat" description="ANK" evidence="3">
    <location>
        <begin position="81"/>
        <end position="113"/>
    </location>
</feature>
<dbReference type="InterPro" id="IPR036770">
    <property type="entry name" value="Ankyrin_rpt-contain_sf"/>
</dbReference>
<dbReference type="InterPro" id="IPR051070">
    <property type="entry name" value="NF-kappa-B_inhibitor"/>
</dbReference>
<dbReference type="PROSITE" id="PS50297">
    <property type="entry name" value="ANK_REP_REGION"/>
    <property type="match status" value="3"/>
</dbReference>
<dbReference type="EMBL" id="CP089276">
    <property type="protein sequence ID" value="USP76498.1"/>
    <property type="molecule type" value="Genomic_DNA"/>
</dbReference>
<dbReference type="VEuPathDB" id="FungiDB:yc1106_03772"/>
<evidence type="ECO:0000313" key="6">
    <source>
        <dbReference type="Proteomes" id="UP001056012"/>
    </source>
</evidence>
<dbReference type="PROSITE" id="PS50088">
    <property type="entry name" value="ANK_REPEAT"/>
    <property type="match status" value="3"/>
</dbReference>
<dbReference type="Pfam" id="PF13637">
    <property type="entry name" value="Ank_4"/>
    <property type="match status" value="1"/>
</dbReference>
<sequence>MGANRDFKDQSGKSASDLAWRRILSTKDQDEVVLLRNLVGTEDSYDLFLGPLHRIVTGLSNADLQMQINMEPSRINDRDWQGMTPLMWAAARDNPVHLNMLLSRGAQIELKDSEGSNALHLAVKAESLECVKALLKAGANPNSVDGDGLFPLRKLWSLQRKSDVKRMVLVSYCANPRIQQSQGRTPLHAAVDLGLYEVALALTENGADINTLDSLGTPPIDIAIFRGYDKMVQLFCELGTVTSWNRLDDGGNNVLEQAAMFGTVKVMEVLSASDIVPIECYSATLMHLFKQKSGRLFDITCSFEKELAAFTRLLEKKAILLDLVEELGSSDELEDEAVSEESRAHDRYYEDGQYDEDAREEGGRDDGDDDEEEELDDVFEDALERLSLLDEPEMFASSFATAST</sequence>
<dbReference type="PANTHER" id="PTHR46680:SF3">
    <property type="entry name" value="NF-KAPPA-B INHIBITOR CACTUS"/>
    <property type="match status" value="1"/>
</dbReference>
<dbReference type="InterPro" id="IPR002110">
    <property type="entry name" value="Ankyrin_rpt"/>
</dbReference>
<keyword evidence="1" id="KW-0677">Repeat</keyword>
<feature type="compositionally biased region" description="Acidic residues" evidence="4">
    <location>
        <begin position="366"/>
        <end position="377"/>
    </location>
</feature>
<dbReference type="PANTHER" id="PTHR46680">
    <property type="entry name" value="NF-KAPPA-B INHIBITOR ALPHA"/>
    <property type="match status" value="1"/>
</dbReference>
<name>A0A9Q8Z916_CURCL</name>
<dbReference type="GO" id="GO:0051059">
    <property type="term" value="F:NF-kappaB binding"/>
    <property type="evidence" value="ECO:0007669"/>
    <property type="project" value="TreeGrafter"/>
</dbReference>
<dbReference type="GO" id="GO:0005829">
    <property type="term" value="C:cytosol"/>
    <property type="evidence" value="ECO:0007669"/>
    <property type="project" value="TreeGrafter"/>
</dbReference>
<evidence type="ECO:0000256" key="2">
    <source>
        <dbReference type="ARBA" id="ARBA00023043"/>
    </source>
</evidence>
<evidence type="ECO:0000256" key="1">
    <source>
        <dbReference type="ARBA" id="ARBA00022737"/>
    </source>
</evidence>
<dbReference type="OrthoDB" id="195446at2759"/>
<feature type="repeat" description="ANK" evidence="3">
    <location>
        <begin position="114"/>
        <end position="146"/>
    </location>
</feature>
<proteinExistence type="predicted"/>
<evidence type="ECO:0000256" key="4">
    <source>
        <dbReference type="SAM" id="MobiDB-lite"/>
    </source>
</evidence>
<dbReference type="Pfam" id="PF12796">
    <property type="entry name" value="Ank_2"/>
    <property type="match status" value="1"/>
</dbReference>
<dbReference type="SMART" id="SM00248">
    <property type="entry name" value="ANK"/>
    <property type="match status" value="5"/>
</dbReference>
<reference evidence="5" key="1">
    <citation type="submission" date="2021-12" db="EMBL/GenBank/DDBJ databases">
        <title>Curvularia clavata genome.</title>
        <authorList>
            <person name="Cao Y."/>
        </authorList>
    </citation>
    <scope>NUCLEOTIDE SEQUENCE</scope>
    <source>
        <strain evidence="5">Yc1106</strain>
    </source>
</reference>
<dbReference type="Gene3D" id="1.25.40.20">
    <property type="entry name" value="Ankyrin repeat-containing domain"/>
    <property type="match status" value="2"/>
</dbReference>
<accession>A0A9Q8Z916</accession>
<dbReference type="GO" id="GO:0071356">
    <property type="term" value="P:cellular response to tumor necrosis factor"/>
    <property type="evidence" value="ECO:0007669"/>
    <property type="project" value="TreeGrafter"/>
</dbReference>
<dbReference type="SUPFAM" id="SSF48403">
    <property type="entry name" value="Ankyrin repeat"/>
    <property type="match status" value="1"/>
</dbReference>